<name>A0A9P0H193_NEZVI</name>
<keyword evidence="9" id="KW-0744">Spermatogenesis</keyword>
<dbReference type="PANTHER" id="PTHR12955:SF1">
    <property type="entry name" value="INTEGRATOR COMPLEX SUBUNIT 13"/>
    <property type="match status" value="1"/>
</dbReference>
<evidence type="ECO:0000256" key="17">
    <source>
        <dbReference type="ARBA" id="ARBA00065185"/>
    </source>
</evidence>
<organism evidence="18 19">
    <name type="scientific">Nezara viridula</name>
    <name type="common">Southern green stink bug</name>
    <name type="synonym">Cimex viridulus</name>
    <dbReference type="NCBI Taxonomy" id="85310"/>
    <lineage>
        <taxon>Eukaryota</taxon>
        <taxon>Metazoa</taxon>
        <taxon>Ecdysozoa</taxon>
        <taxon>Arthropoda</taxon>
        <taxon>Hexapoda</taxon>
        <taxon>Insecta</taxon>
        <taxon>Pterygota</taxon>
        <taxon>Neoptera</taxon>
        <taxon>Paraneoptera</taxon>
        <taxon>Hemiptera</taxon>
        <taxon>Heteroptera</taxon>
        <taxon>Panheteroptera</taxon>
        <taxon>Pentatomomorpha</taxon>
        <taxon>Pentatomoidea</taxon>
        <taxon>Pentatomidae</taxon>
        <taxon>Pentatominae</taxon>
        <taxon>Nezara</taxon>
    </lineage>
</organism>
<keyword evidence="10" id="KW-0175">Coiled coil</keyword>
<dbReference type="Proteomes" id="UP001152798">
    <property type="component" value="Chromosome 1"/>
</dbReference>
<dbReference type="GO" id="GO:0030154">
    <property type="term" value="P:cell differentiation"/>
    <property type="evidence" value="ECO:0007669"/>
    <property type="project" value="UniProtKB-KW"/>
</dbReference>
<keyword evidence="5" id="KW-0963">Cytoplasm</keyword>
<dbReference type="GO" id="GO:0051321">
    <property type="term" value="P:meiotic cell cycle"/>
    <property type="evidence" value="ECO:0007669"/>
    <property type="project" value="UniProtKB-KW"/>
</dbReference>
<proteinExistence type="inferred from homology"/>
<keyword evidence="4" id="KW-0217">Developmental protein</keyword>
<evidence type="ECO:0000313" key="19">
    <source>
        <dbReference type="Proteomes" id="UP001152798"/>
    </source>
</evidence>
<dbReference type="OrthoDB" id="5844105at2759"/>
<evidence type="ECO:0000256" key="3">
    <source>
        <dbReference type="ARBA" id="ARBA00020501"/>
    </source>
</evidence>
<keyword evidence="7" id="KW-0498">Mitosis</keyword>
<dbReference type="AlphaFoldDB" id="A0A9P0H193"/>
<keyword evidence="11" id="KW-0539">Nucleus</keyword>
<dbReference type="PANTHER" id="PTHR12955">
    <property type="entry name" value="SARCOMA ANTIGEN NY-SAR-95-RELATED"/>
    <property type="match status" value="1"/>
</dbReference>
<keyword evidence="8" id="KW-0221">Differentiation</keyword>
<evidence type="ECO:0000256" key="10">
    <source>
        <dbReference type="ARBA" id="ARBA00023054"/>
    </source>
</evidence>
<comment type="subunit">
    <text evidence="17">Belongs to the multiprotein complex Integrator, at least composed of IntS1, IntS2, IntS3, IntS4, omd/IntS5, IntS6, defl/IntS7, IntS8, IntS9, IntS10, IntS11, IntS12, asun/IntS13, IntS14 and IntS15. The core complex associates with protein phosphatase 2A subunits mts/PP2A and Pp2A-29B, to form the Integrator-PP2A (INTAC) complex.</text>
</comment>
<evidence type="ECO:0000256" key="15">
    <source>
        <dbReference type="ARBA" id="ARBA00032585"/>
    </source>
</evidence>
<evidence type="ECO:0000256" key="11">
    <source>
        <dbReference type="ARBA" id="ARBA00023242"/>
    </source>
</evidence>
<evidence type="ECO:0000256" key="13">
    <source>
        <dbReference type="ARBA" id="ARBA00023306"/>
    </source>
</evidence>
<dbReference type="GO" id="GO:0051301">
    <property type="term" value="P:cell division"/>
    <property type="evidence" value="ECO:0007669"/>
    <property type="project" value="UniProtKB-KW"/>
</dbReference>
<evidence type="ECO:0000256" key="2">
    <source>
        <dbReference type="ARBA" id="ARBA00004556"/>
    </source>
</evidence>
<evidence type="ECO:0000256" key="16">
    <source>
        <dbReference type="ARBA" id="ARBA00061603"/>
    </source>
</evidence>
<dbReference type="GO" id="GO:0032039">
    <property type="term" value="C:integrator complex"/>
    <property type="evidence" value="ECO:0007669"/>
    <property type="project" value="TreeGrafter"/>
</dbReference>
<comment type="similarity">
    <text evidence="16">Belongs to the Integrator subunit 13 family.</text>
</comment>
<evidence type="ECO:0000256" key="14">
    <source>
        <dbReference type="ARBA" id="ARBA00030658"/>
    </source>
</evidence>
<protein>
    <recommendedName>
        <fullName evidence="3">Protein asunder</fullName>
    </recommendedName>
    <alternativeName>
        <fullName evidence="15">Cell cycle regulator Mat89Bb</fullName>
    </alternativeName>
    <alternativeName>
        <fullName evidence="14">Set apart in position or space protein</fullName>
    </alternativeName>
</protein>
<reference evidence="18" key="1">
    <citation type="submission" date="2022-01" db="EMBL/GenBank/DDBJ databases">
        <authorList>
            <person name="King R."/>
        </authorList>
    </citation>
    <scope>NUCLEOTIDE SEQUENCE</scope>
</reference>
<evidence type="ECO:0000256" key="5">
    <source>
        <dbReference type="ARBA" id="ARBA00022490"/>
    </source>
</evidence>
<evidence type="ECO:0000256" key="8">
    <source>
        <dbReference type="ARBA" id="ARBA00022782"/>
    </source>
</evidence>
<evidence type="ECO:0000256" key="1">
    <source>
        <dbReference type="ARBA" id="ARBA00004123"/>
    </source>
</evidence>
<evidence type="ECO:0000256" key="4">
    <source>
        <dbReference type="ARBA" id="ARBA00022473"/>
    </source>
</evidence>
<comment type="subcellular location">
    <subcellularLocation>
        <location evidence="2">Cytoplasm</location>
        <location evidence="2">Perinuclear region</location>
    </subcellularLocation>
    <subcellularLocation>
        <location evidence="1">Nucleus</location>
    </subcellularLocation>
</comment>
<keyword evidence="12" id="KW-0469">Meiosis</keyword>
<dbReference type="GO" id="GO:0007283">
    <property type="term" value="P:spermatogenesis"/>
    <property type="evidence" value="ECO:0007669"/>
    <property type="project" value="UniProtKB-KW"/>
</dbReference>
<gene>
    <name evidence="18" type="ORF">NEZAVI_LOCUS2218</name>
</gene>
<dbReference type="GO" id="GO:0007346">
    <property type="term" value="P:regulation of mitotic cell cycle"/>
    <property type="evidence" value="ECO:0007669"/>
    <property type="project" value="TreeGrafter"/>
</dbReference>
<evidence type="ECO:0000256" key="12">
    <source>
        <dbReference type="ARBA" id="ARBA00023254"/>
    </source>
</evidence>
<keyword evidence="6" id="KW-0132">Cell division</keyword>
<dbReference type="Pfam" id="PF10221">
    <property type="entry name" value="Mat89Bb"/>
    <property type="match status" value="1"/>
</dbReference>
<dbReference type="GO" id="GO:0048471">
    <property type="term" value="C:perinuclear region of cytoplasm"/>
    <property type="evidence" value="ECO:0007669"/>
    <property type="project" value="UniProtKB-SubCell"/>
</dbReference>
<evidence type="ECO:0000256" key="6">
    <source>
        <dbReference type="ARBA" id="ARBA00022618"/>
    </source>
</evidence>
<accession>A0A9P0H193</accession>
<evidence type="ECO:0000313" key="18">
    <source>
        <dbReference type="EMBL" id="CAH1391141.1"/>
    </source>
</evidence>
<sequence>MYSVNVVCERKPPPPIYPANHKTIFLLDHTPYFGTNCESLIEFDFSKTRGPGVIPLAPIAKTLWTCSVEAAIEYCRIVWDLFPTGKLVRFIISDTKGHSLNSWSPTQQSLNHLLNGLSVIGTPSPAVSGETYNIYPGLKSAVQAMCECSEQQHEKRTSLNECPYPVINRNRLICITSVPDNEKIKLLEEKLQAEIIQENKVASSSDLLIPIDHCELIILNIQPNATENIPKHKVSNILESETHNVKASCGLANKLASLILQHYNLASTTVTGIPMKEEQNASSSANYDVEIFHAAKAHESLFKGCGVDINQISTRKEGMEYSTITLKWCTPRGCTASEMHNCISMFRITPVDVNSRPSSCLINFLIGGRSVMLEVIRRNGTKSLSHLLAAHSGQIYMHSLSIGRSLHEDPPSISEGIGGRVTDYRITDFGLFMQQNKLLPCKSSKSQSSTVKKTRGRLERHTRFWPMTISSTVIFNFKQYLEPILTLMLQPELREQEVQQCKQCIYSLVGLEAKHEPLHSVSSGQRGKGPKSSREEQYKQLWSELEAFLRAHCITDKHINILNCLLEVRNKDSPSDLGDKVELDQALRELDQLTSKGSERVSVIRATTDSPLSPDPVHHMQNKTVLELWVSKFCRIKPRPDFAGLANAQVLPGGRLKAKLYPHLKDRSKTSSKPPRIIE</sequence>
<dbReference type="GO" id="GO:0051642">
    <property type="term" value="P:centrosome localization"/>
    <property type="evidence" value="ECO:0007669"/>
    <property type="project" value="TreeGrafter"/>
</dbReference>
<keyword evidence="19" id="KW-1185">Reference proteome</keyword>
<dbReference type="EMBL" id="OV725077">
    <property type="protein sequence ID" value="CAH1391141.1"/>
    <property type="molecule type" value="Genomic_DNA"/>
</dbReference>
<keyword evidence="13" id="KW-0131">Cell cycle</keyword>
<evidence type="ECO:0000256" key="7">
    <source>
        <dbReference type="ARBA" id="ARBA00022776"/>
    </source>
</evidence>
<dbReference type="InterPro" id="IPR019355">
    <property type="entry name" value="Cell_cycle_regulator_Mat89Bb"/>
</dbReference>
<evidence type="ECO:0000256" key="9">
    <source>
        <dbReference type="ARBA" id="ARBA00022871"/>
    </source>
</evidence>